<sequence>MKLAAALALAPFIFERAFASLNCTIVEPTVTQRYCEWDGCQPFATAKAGDVIHAGCRADCSDEKEPWFQLYDGSFIRATNLTGCRYHCQPYAVTGLPYCYWERNQTAPAQTKCGASSTSGLESKIQAPKTLGPEPPPFGSIVSKCSLSVAPPTPPPITAPSASKRWAA</sequence>
<accession>A0A6A6DDN6</accession>
<evidence type="ECO:0000313" key="2">
    <source>
        <dbReference type="EMBL" id="KAF2177614.1"/>
    </source>
</evidence>
<dbReference type="EMBL" id="ML994686">
    <property type="protein sequence ID" value="KAF2177614.1"/>
    <property type="molecule type" value="Genomic_DNA"/>
</dbReference>
<organism evidence="2 3">
    <name type="scientific">Zopfia rhizophila CBS 207.26</name>
    <dbReference type="NCBI Taxonomy" id="1314779"/>
    <lineage>
        <taxon>Eukaryota</taxon>
        <taxon>Fungi</taxon>
        <taxon>Dikarya</taxon>
        <taxon>Ascomycota</taxon>
        <taxon>Pezizomycotina</taxon>
        <taxon>Dothideomycetes</taxon>
        <taxon>Dothideomycetes incertae sedis</taxon>
        <taxon>Zopfiaceae</taxon>
        <taxon>Zopfia</taxon>
    </lineage>
</organism>
<gene>
    <name evidence="2" type="ORF">K469DRAFT_807313</name>
</gene>
<evidence type="ECO:0000313" key="3">
    <source>
        <dbReference type="Proteomes" id="UP000800200"/>
    </source>
</evidence>
<dbReference type="OrthoDB" id="3926513at2759"/>
<protein>
    <recommendedName>
        <fullName evidence="4">Secreted protein</fullName>
    </recommendedName>
</protein>
<dbReference type="AlphaFoldDB" id="A0A6A6DDN6"/>
<proteinExistence type="predicted"/>
<feature type="signal peptide" evidence="1">
    <location>
        <begin position="1"/>
        <end position="19"/>
    </location>
</feature>
<feature type="chain" id="PRO_5025571831" description="Secreted protein" evidence="1">
    <location>
        <begin position="20"/>
        <end position="168"/>
    </location>
</feature>
<evidence type="ECO:0008006" key="4">
    <source>
        <dbReference type="Google" id="ProtNLM"/>
    </source>
</evidence>
<dbReference type="Proteomes" id="UP000800200">
    <property type="component" value="Unassembled WGS sequence"/>
</dbReference>
<keyword evidence="1" id="KW-0732">Signal</keyword>
<keyword evidence="3" id="KW-1185">Reference proteome</keyword>
<name>A0A6A6DDN6_9PEZI</name>
<evidence type="ECO:0000256" key="1">
    <source>
        <dbReference type="SAM" id="SignalP"/>
    </source>
</evidence>
<reference evidence="2" key="1">
    <citation type="journal article" date="2020" name="Stud. Mycol.">
        <title>101 Dothideomycetes genomes: a test case for predicting lifestyles and emergence of pathogens.</title>
        <authorList>
            <person name="Haridas S."/>
            <person name="Albert R."/>
            <person name="Binder M."/>
            <person name="Bloem J."/>
            <person name="Labutti K."/>
            <person name="Salamov A."/>
            <person name="Andreopoulos B."/>
            <person name="Baker S."/>
            <person name="Barry K."/>
            <person name="Bills G."/>
            <person name="Bluhm B."/>
            <person name="Cannon C."/>
            <person name="Castanera R."/>
            <person name="Culley D."/>
            <person name="Daum C."/>
            <person name="Ezra D."/>
            <person name="Gonzalez J."/>
            <person name="Henrissat B."/>
            <person name="Kuo A."/>
            <person name="Liang C."/>
            <person name="Lipzen A."/>
            <person name="Lutzoni F."/>
            <person name="Magnuson J."/>
            <person name="Mondo S."/>
            <person name="Nolan M."/>
            <person name="Ohm R."/>
            <person name="Pangilinan J."/>
            <person name="Park H.-J."/>
            <person name="Ramirez L."/>
            <person name="Alfaro M."/>
            <person name="Sun H."/>
            <person name="Tritt A."/>
            <person name="Yoshinaga Y."/>
            <person name="Zwiers L.-H."/>
            <person name="Turgeon B."/>
            <person name="Goodwin S."/>
            <person name="Spatafora J."/>
            <person name="Crous P."/>
            <person name="Grigoriev I."/>
        </authorList>
    </citation>
    <scope>NUCLEOTIDE SEQUENCE</scope>
    <source>
        <strain evidence="2">CBS 207.26</strain>
    </source>
</reference>